<dbReference type="FunFam" id="3.30.70.270:FF:000001">
    <property type="entry name" value="Diguanylate cyclase domain protein"/>
    <property type="match status" value="1"/>
</dbReference>
<evidence type="ECO:0000256" key="5">
    <source>
        <dbReference type="ARBA" id="ARBA00022989"/>
    </source>
</evidence>
<dbReference type="SMART" id="SM00267">
    <property type="entry name" value="GGDEF"/>
    <property type="match status" value="1"/>
</dbReference>
<dbReference type="InterPro" id="IPR000160">
    <property type="entry name" value="GGDEF_dom"/>
</dbReference>
<dbReference type="Proteomes" id="UP000008721">
    <property type="component" value="Chromosome"/>
</dbReference>
<dbReference type="EMBL" id="CP002355">
    <property type="protein sequence ID" value="ADR34730.1"/>
    <property type="molecule type" value="Genomic_DNA"/>
</dbReference>
<keyword evidence="6 8" id="KW-0472">Membrane</keyword>
<evidence type="ECO:0000256" key="6">
    <source>
        <dbReference type="ARBA" id="ARBA00023136"/>
    </source>
</evidence>
<evidence type="ECO:0000256" key="4">
    <source>
        <dbReference type="ARBA" id="ARBA00022692"/>
    </source>
</evidence>
<protein>
    <recommendedName>
        <fullName evidence="2">diguanylate cyclase</fullName>
        <ecNumber evidence="2">2.7.7.65</ecNumber>
    </recommendedName>
</protein>
<keyword evidence="11" id="KW-1185">Reference proteome</keyword>
<feature type="transmembrane region" description="Helical" evidence="8">
    <location>
        <begin position="148"/>
        <end position="170"/>
    </location>
</feature>
<dbReference type="eggNOG" id="COG3447">
    <property type="taxonomic scope" value="Bacteria"/>
</dbReference>
<dbReference type="NCBIfam" id="TIGR00254">
    <property type="entry name" value="GGDEF"/>
    <property type="match status" value="1"/>
</dbReference>
<dbReference type="Pfam" id="PF00990">
    <property type="entry name" value="GGDEF"/>
    <property type="match status" value="1"/>
</dbReference>
<dbReference type="PROSITE" id="PS50887">
    <property type="entry name" value="GGDEF"/>
    <property type="match status" value="1"/>
</dbReference>
<dbReference type="eggNOG" id="COG3706">
    <property type="taxonomic scope" value="Bacteria"/>
</dbReference>
<dbReference type="AlphaFoldDB" id="E4U2W6"/>
<feature type="transmembrane region" description="Helical" evidence="8">
    <location>
        <begin position="116"/>
        <end position="141"/>
    </location>
</feature>
<dbReference type="InterPro" id="IPR007895">
    <property type="entry name" value="MASE1"/>
</dbReference>
<sequence>MLLSNLNTFFGLVLGMALYYGSALFGMSIFSFHPSNITLLWLPFGIAVILVHQFGAKALPFIFLGSFFANYPGMSDESTYHDLHTAVAAFADTLAPYLSAHLIKRYANNYFDNIKILFPFTFYGAIIPTFISSLIIALNLASGGYIRYFDVCGFILMLMFADALGLLLLYPLYESYKTLSKPTSKEWKNAFLYTLLALLLIWSSFYFHYLIFLVLPLLLIPAFHLRMHVLMGILLIVVIGIIALSADNPKNIFDVGTQMESILMLITYLISLVFVIIGTSLHHAELIININLTNTDNLTKVKNVKAYKERINELISNFERYKIPFSMMIFDIDDFKMINDTHGHRAGDIVLMELSALVQKNVRHTDTLFRVGGEEFVILCPNTALHDAIDVANKIKNVVENELTVIPNQRITISIGISQVKEEDAEDTLYRRVDGLLYQSKQNGKNKITFSH</sequence>
<evidence type="ECO:0000259" key="9">
    <source>
        <dbReference type="PROSITE" id="PS50887"/>
    </source>
</evidence>
<dbReference type="InterPro" id="IPR043128">
    <property type="entry name" value="Rev_trsase/Diguanyl_cyclase"/>
</dbReference>
<keyword evidence="5 8" id="KW-1133">Transmembrane helix</keyword>
<keyword evidence="3" id="KW-1003">Cell membrane</keyword>
<dbReference type="SUPFAM" id="SSF55073">
    <property type="entry name" value="Nucleotide cyclase"/>
    <property type="match status" value="1"/>
</dbReference>
<dbReference type="HOGENOM" id="CLU_586221_0_0_7"/>
<feature type="domain" description="GGDEF" evidence="9">
    <location>
        <begin position="323"/>
        <end position="452"/>
    </location>
</feature>
<evidence type="ECO:0000313" key="11">
    <source>
        <dbReference type="Proteomes" id="UP000008721"/>
    </source>
</evidence>
<evidence type="ECO:0000256" key="2">
    <source>
        <dbReference type="ARBA" id="ARBA00012528"/>
    </source>
</evidence>
<evidence type="ECO:0000256" key="8">
    <source>
        <dbReference type="SAM" id="Phobius"/>
    </source>
</evidence>
<dbReference type="PANTHER" id="PTHR45138:SF9">
    <property type="entry name" value="DIGUANYLATE CYCLASE DGCM-RELATED"/>
    <property type="match status" value="1"/>
</dbReference>
<feature type="transmembrane region" description="Helical" evidence="8">
    <location>
        <begin position="190"/>
        <end position="220"/>
    </location>
</feature>
<comment type="catalytic activity">
    <reaction evidence="7">
        <text>2 GTP = 3',3'-c-di-GMP + 2 diphosphate</text>
        <dbReference type="Rhea" id="RHEA:24898"/>
        <dbReference type="ChEBI" id="CHEBI:33019"/>
        <dbReference type="ChEBI" id="CHEBI:37565"/>
        <dbReference type="ChEBI" id="CHEBI:58805"/>
        <dbReference type="EC" id="2.7.7.65"/>
    </reaction>
</comment>
<dbReference type="GO" id="GO:0005886">
    <property type="term" value="C:plasma membrane"/>
    <property type="evidence" value="ECO:0007669"/>
    <property type="project" value="UniProtKB-SubCell"/>
</dbReference>
<accession>E4U2W6</accession>
<dbReference type="Pfam" id="PF05231">
    <property type="entry name" value="MASE1"/>
    <property type="match status" value="1"/>
</dbReference>
<dbReference type="InterPro" id="IPR029787">
    <property type="entry name" value="Nucleotide_cyclase"/>
</dbReference>
<organism evidence="10 11">
    <name type="scientific">Sulfuricurvum kujiense (strain ATCC BAA-921 / DSM 16994 / JCM 11577 / YK-1)</name>
    <dbReference type="NCBI Taxonomy" id="709032"/>
    <lineage>
        <taxon>Bacteria</taxon>
        <taxon>Pseudomonadati</taxon>
        <taxon>Campylobacterota</taxon>
        <taxon>Epsilonproteobacteria</taxon>
        <taxon>Campylobacterales</taxon>
        <taxon>Sulfurimonadaceae</taxon>
        <taxon>Sulfuricurvum</taxon>
    </lineage>
</organism>
<dbReference type="Gene3D" id="3.30.70.270">
    <property type="match status" value="1"/>
</dbReference>
<keyword evidence="4 8" id="KW-0812">Transmembrane</keyword>
<evidence type="ECO:0000313" key="10">
    <source>
        <dbReference type="EMBL" id="ADR34730.1"/>
    </source>
</evidence>
<feature type="transmembrane region" description="Helical" evidence="8">
    <location>
        <begin position="6"/>
        <end position="27"/>
    </location>
</feature>
<evidence type="ECO:0000256" key="1">
    <source>
        <dbReference type="ARBA" id="ARBA00004651"/>
    </source>
</evidence>
<dbReference type="GO" id="GO:0052621">
    <property type="term" value="F:diguanylate cyclase activity"/>
    <property type="evidence" value="ECO:0007669"/>
    <property type="project" value="UniProtKB-EC"/>
</dbReference>
<comment type="subcellular location">
    <subcellularLocation>
        <location evidence="1">Cell membrane</location>
        <topology evidence="1">Multi-pass membrane protein</topology>
    </subcellularLocation>
</comment>
<reference evidence="10 11" key="1">
    <citation type="journal article" date="2012" name="Stand. Genomic Sci.">
        <title>Complete genome sequence of the sulfur compounds oxidizing chemolithoautotroph Sulfuricurvum kujiense type strain (YK-1(T)).</title>
        <authorList>
            <person name="Han C."/>
            <person name="Kotsyurbenko O."/>
            <person name="Chertkov O."/>
            <person name="Held B."/>
            <person name="Lapidus A."/>
            <person name="Nolan M."/>
            <person name="Lucas S."/>
            <person name="Hammon N."/>
            <person name="Deshpande S."/>
            <person name="Cheng J.F."/>
            <person name="Tapia R."/>
            <person name="Goodwin L.A."/>
            <person name="Pitluck S."/>
            <person name="Liolios K."/>
            <person name="Pagani I."/>
            <person name="Ivanova N."/>
            <person name="Mavromatis K."/>
            <person name="Mikhailova N."/>
            <person name="Pati A."/>
            <person name="Chen A."/>
            <person name="Palaniappan K."/>
            <person name="Land M."/>
            <person name="Hauser L."/>
            <person name="Chang Y.J."/>
            <person name="Jeffries C.D."/>
            <person name="Brambilla E.M."/>
            <person name="Rohde M."/>
            <person name="Spring S."/>
            <person name="Sikorski J."/>
            <person name="Goker M."/>
            <person name="Woyke T."/>
            <person name="Bristow J."/>
            <person name="Eisen J.A."/>
            <person name="Markowitz V."/>
            <person name="Hugenholtz P."/>
            <person name="Kyrpides N.C."/>
            <person name="Klenk H.P."/>
            <person name="Detter J.C."/>
        </authorList>
    </citation>
    <scope>NUCLEOTIDE SEQUENCE [LARGE SCALE GENOMIC DNA]</scope>
    <source>
        <strain evidence="11">ATCC BAA-921 / DSM 16994 / JCM 11577 / YK-1</strain>
    </source>
</reference>
<evidence type="ECO:0000256" key="7">
    <source>
        <dbReference type="ARBA" id="ARBA00034247"/>
    </source>
</evidence>
<dbReference type="KEGG" id="sku:Sulku_2070"/>
<dbReference type="CDD" id="cd01949">
    <property type="entry name" value="GGDEF"/>
    <property type="match status" value="1"/>
</dbReference>
<dbReference type="EC" id="2.7.7.65" evidence="2"/>
<name>E4U2W6_SULKY</name>
<dbReference type="STRING" id="709032.Sulku_2070"/>
<feature type="transmembrane region" description="Helical" evidence="8">
    <location>
        <begin position="261"/>
        <end position="281"/>
    </location>
</feature>
<feature type="transmembrane region" description="Helical" evidence="8">
    <location>
        <begin position="39"/>
        <end position="69"/>
    </location>
</feature>
<evidence type="ECO:0000256" key="3">
    <source>
        <dbReference type="ARBA" id="ARBA00022475"/>
    </source>
</evidence>
<dbReference type="InterPro" id="IPR050469">
    <property type="entry name" value="Diguanylate_Cyclase"/>
</dbReference>
<proteinExistence type="predicted"/>
<gene>
    <name evidence="10" type="ordered locus">Sulku_2070</name>
</gene>
<dbReference type="PANTHER" id="PTHR45138">
    <property type="entry name" value="REGULATORY COMPONENTS OF SENSORY TRANSDUCTION SYSTEM"/>
    <property type="match status" value="1"/>
</dbReference>
<feature type="transmembrane region" description="Helical" evidence="8">
    <location>
        <begin position="227"/>
        <end position="246"/>
    </location>
</feature>